<dbReference type="AlphaFoldDB" id="A0A3M7PLM2"/>
<protein>
    <submittedName>
        <fullName evidence="1">Uncharacterized protein</fullName>
    </submittedName>
</protein>
<sequence length="119" mass="13495">MGLIIELNVIKYWLLFFYFKNNQSLFYEDCKENLPKLKKTKKSHTCWTGKLVERAGGSRRAGRQRRRRVDRPGLGLIELLDILLMIGMRGRVRTASVHRSDPFGAAAPALLGIIGPIGL</sequence>
<evidence type="ECO:0000313" key="2">
    <source>
        <dbReference type="Proteomes" id="UP000276133"/>
    </source>
</evidence>
<name>A0A3M7PLM2_BRAPC</name>
<dbReference type="Proteomes" id="UP000276133">
    <property type="component" value="Unassembled WGS sequence"/>
</dbReference>
<evidence type="ECO:0000313" key="1">
    <source>
        <dbReference type="EMBL" id="RNA00007.1"/>
    </source>
</evidence>
<accession>A0A3M7PLM2</accession>
<comment type="caution">
    <text evidence="1">The sequence shown here is derived from an EMBL/GenBank/DDBJ whole genome shotgun (WGS) entry which is preliminary data.</text>
</comment>
<dbReference type="EMBL" id="REGN01009963">
    <property type="protein sequence ID" value="RNA00007.1"/>
    <property type="molecule type" value="Genomic_DNA"/>
</dbReference>
<keyword evidence="2" id="KW-1185">Reference proteome</keyword>
<reference evidence="1 2" key="1">
    <citation type="journal article" date="2018" name="Sci. Rep.">
        <title>Genomic signatures of local adaptation to the degree of environmental predictability in rotifers.</title>
        <authorList>
            <person name="Franch-Gras L."/>
            <person name="Hahn C."/>
            <person name="Garcia-Roger E.M."/>
            <person name="Carmona M.J."/>
            <person name="Serra M."/>
            <person name="Gomez A."/>
        </authorList>
    </citation>
    <scope>NUCLEOTIDE SEQUENCE [LARGE SCALE GENOMIC DNA]</scope>
    <source>
        <strain evidence="1">HYR1</strain>
    </source>
</reference>
<proteinExistence type="predicted"/>
<organism evidence="1 2">
    <name type="scientific">Brachionus plicatilis</name>
    <name type="common">Marine rotifer</name>
    <name type="synonym">Brachionus muelleri</name>
    <dbReference type="NCBI Taxonomy" id="10195"/>
    <lineage>
        <taxon>Eukaryota</taxon>
        <taxon>Metazoa</taxon>
        <taxon>Spiralia</taxon>
        <taxon>Gnathifera</taxon>
        <taxon>Rotifera</taxon>
        <taxon>Eurotatoria</taxon>
        <taxon>Monogononta</taxon>
        <taxon>Pseudotrocha</taxon>
        <taxon>Ploima</taxon>
        <taxon>Brachionidae</taxon>
        <taxon>Brachionus</taxon>
    </lineage>
</organism>
<gene>
    <name evidence="1" type="ORF">BpHYR1_040297</name>
</gene>